<evidence type="ECO:0000313" key="1">
    <source>
        <dbReference type="EMBL" id="ORV39609.1"/>
    </source>
</evidence>
<dbReference type="Proteomes" id="UP000193465">
    <property type="component" value="Unassembled WGS sequence"/>
</dbReference>
<comment type="caution">
    <text evidence="1">The sequence shown here is derived from an EMBL/GenBank/DDBJ whole genome shotgun (WGS) entry which is preliminary data.</text>
</comment>
<dbReference type="STRING" id="188915.AWC02_19725"/>
<reference evidence="1 2" key="1">
    <citation type="submission" date="2016-01" db="EMBL/GenBank/DDBJ databases">
        <title>The new phylogeny of the genus Mycobacterium.</title>
        <authorList>
            <person name="Tarcisio F."/>
            <person name="Conor M."/>
            <person name="Antonella G."/>
            <person name="Elisabetta G."/>
            <person name="Giulia F.S."/>
            <person name="Sara T."/>
            <person name="Anna F."/>
            <person name="Clotilde B."/>
            <person name="Roberto B."/>
            <person name="Veronica D.S."/>
            <person name="Fabio R."/>
            <person name="Monica P."/>
            <person name="Olivier J."/>
            <person name="Enrico T."/>
            <person name="Nicola S."/>
        </authorList>
    </citation>
    <scope>NUCLEOTIDE SEQUENCE [LARGE SCALE GENOMIC DNA]</scope>
    <source>
        <strain evidence="1 2">ATCC 27353</strain>
    </source>
</reference>
<gene>
    <name evidence="1" type="ORF">AWC02_19725</name>
</gene>
<name>A0A1X1T520_9MYCO</name>
<protein>
    <submittedName>
        <fullName evidence="1">Uncharacterized protein</fullName>
    </submittedName>
</protein>
<organism evidence="1 2">
    <name type="scientific">Mycolicibacter engbaekii</name>
    <dbReference type="NCBI Taxonomy" id="188915"/>
    <lineage>
        <taxon>Bacteria</taxon>
        <taxon>Bacillati</taxon>
        <taxon>Actinomycetota</taxon>
        <taxon>Actinomycetes</taxon>
        <taxon>Mycobacteriales</taxon>
        <taxon>Mycobacteriaceae</taxon>
        <taxon>Mycolicibacter</taxon>
    </lineage>
</organism>
<dbReference type="AlphaFoldDB" id="A0A1X1T520"/>
<proteinExistence type="predicted"/>
<dbReference type="RefSeq" id="WP_085130451.1">
    <property type="nucleotide sequence ID" value="NZ_LQOT01000076.1"/>
</dbReference>
<dbReference type="EMBL" id="LQOT01000076">
    <property type="protein sequence ID" value="ORV39609.1"/>
    <property type="molecule type" value="Genomic_DNA"/>
</dbReference>
<sequence>MWPFRPEGGPTDPLYQSLDSTVNSTGTGLPDLLEPLGLDASALPLGEPLLRAGGILAGLF</sequence>
<accession>A0A1X1T520</accession>
<keyword evidence="2" id="KW-1185">Reference proteome</keyword>
<evidence type="ECO:0000313" key="2">
    <source>
        <dbReference type="Proteomes" id="UP000193465"/>
    </source>
</evidence>